<dbReference type="Proteomes" id="UP000766698">
    <property type="component" value="Unassembled WGS sequence"/>
</dbReference>
<dbReference type="Pfam" id="PF17230">
    <property type="entry name" value="DUF5304"/>
    <property type="match status" value="1"/>
</dbReference>
<feature type="compositionally biased region" description="Basic and acidic residues" evidence="1">
    <location>
        <begin position="40"/>
        <end position="57"/>
    </location>
</feature>
<feature type="compositionally biased region" description="Polar residues" evidence="1">
    <location>
        <begin position="1"/>
        <end position="14"/>
    </location>
</feature>
<reference evidence="3" key="1">
    <citation type="journal article" date="2020" name="Syst. Appl. Microbiol.">
        <title>Streptomyces alkaliterrae sp. nov., isolated from an alkaline soil, and emended descriptions of Streptomyces alkaliphilus, Streptomyces calidiresistens and Streptomyces durbertensis.</title>
        <authorList>
            <person name="Swiecimska M."/>
            <person name="Golinska P."/>
            <person name="Nouioui I."/>
            <person name="Wypij M."/>
            <person name="Rai M."/>
            <person name="Sangal V."/>
            <person name="Goodfellow M."/>
        </authorList>
    </citation>
    <scope>NUCLEOTIDE SEQUENCE [LARGE SCALE GENOMIC DNA]</scope>
    <source>
        <strain evidence="3">DSM 104538</strain>
    </source>
</reference>
<gene>
    <name evidence="2" type="ORF">GL263_27385</name>
</gene>
<feature type="compositionally biased region" description="Basic and acidic residues" evidence="1">
    <location>
        <begin position="143"/>
        <end position="167"/>
    </location>
</feature>
<dbReference type="RefSeq" id="WP_182858414.1">
    <property type="nucleotide sequence ID" value="NZ_WMLF01000870.1"/>
</dbReference>
<dbReference type="InterPro" id="IPR035183">
    <property type="entry name" value="DUF5304"/>
</dbReference>
<comment type="caution">
    <text evidence="2">The sequence shown here is derived from an EMBL/GenBank/DDBJ whole genome shotgun (WGS) entry which is preliminary data.</text>
</comment>
<feature type="region of interest" description="Disordered" evidence="1">
    <location>
        <begin position="1"/>
        <end position="57"/>
    </location>
</feature>
<accession>A0ABR6EPI6</accession>
<name>A0ABR6EPI6_9ACTN</name>
<sequence length="199" mass="20730">MSDTNDAPHTSTAGTAGEPDDARTPDDAWAEACAEDLAAEEARRAGRGDGEPPRGDAADELRRLVESVADRVADVAAPLVGAAGRAAAGEGVGVTAERLTRQLAETARTAFDDVADRSPEVVSHLSAAGAELLAAYRAVVADQERRWTRREEPCVRVPHDDGHDNPHGTEPGGTAEPPTSEAGDEGDEPPPGTERINVD</sequence>
<dbReference type="EMBL" id="WMLF01000870">
    <property type="protein sequence ID" value="MBB1247240.1"/>
    <property type="molecule type" value="Genomic_DNA"/>
</dbReference>
<protein>
    <submittedName>
        <fullName evidence="2">DUF5304 family protein</fullName>
    </submittedName>
</protein>
<feature type="region of interest" description="Disordered" evidence="1">
    <location>
        <begin position="143"/>
        <end position="199"/>
    </location>
</feature>
<organism evidence="2 3">
    <name type="scientific">Streptomyces durbertensis</name>
    <dbReference type="NCBI Taxonomy" id="2448886"/>
    <lineage>
        <taxon>Bacteria</taxon>
        <taxon>Bacillati</taxon>
        <taxon>Actinomycetota</taxon>
        <taxon>Actinomycetes</taxon>
        <taxon>Kitasatosporales</taxon>
        <taxon>Streptomycetaceae</taxon>
        <taxon>Streptomyces</taxon>
    </lineage>
</organism>
<evidence type="ECO:0000313" key="3">
    <source>
        <dbReference type="Proteomes" id="UP000766698"/>
    </source>
</evidence>
<evidence type="ECO:0000313" key="2">
    <source>
        <dbReference type="EMBL" id="MBB1247240.1"/>
    </source>
</evidence>
<proteinExistence type="predicted"/>
<keyword evidence="3" id="KW-1185">Reference proteome</keyword>
<evidence type="ECO:0000256" key="1">
    <source>
        <dbReference type="SAM" id="MobiDB-lite"/>
    </source>
</evidence>